<name>A0A1H4C762_XYLRU</name>
<dbReference type="SUPFAM" id="SSF53448">
    <property type="entry name" value="Nucleotide-diphospho-sugar transferases"/>
    <property type="match status" value="1"/>
</dbReference>
<evidence type="ECO:0000256" key="1">
    <source>
        <dbReference type="ARBA" id="ARBA00022679"/>
    </source>
</evidence>
<dbReference type="RefSeq" id="WP_074761163.1">
    <property type="nucleotide sequence ID" value="NZ_FNRF01000003.1"/>
</dbReference>
<keyword evidence="2 3" id="KW-0548">Nucleotidyltransferase</keyword>
<dbReference type="Proteomes" id="UP000182257">
    <property type="component" value="Unassembled WGS sequence"/>
</dbReference>
<evidence type="ECO:0000313" key="3">
    <source>
        <dbReference type="EMBL" id="SEA56275.1"/>
    </source>
</evidence>
<reference evidence="3 4" key="1">
    <citation type="submission" date="2016-10" db="EMBL/GenBank/DDBJ databases">
        <authorList>
            <person name="de Groot N.N."/>
        </authorList>
    </citation>
    <scope>NUCLEOTIDE SEQUENCE [LARGE SCALE GENOMIC DNA]</scope>
    <source>
        <strain evidence="3 4">D31d</strain>
    </source>
</reference>
<sequence>MNIAVIFAGGHGNRLHTQSRPKQFFEFRGKPIVVYTIEVFQHIQEVDAIVVACLDDWIPYLRSQVEKYELTKVIDIVPGGEKGQDSIYNGLVCAKQHFSDDSIVLIHDGVRPLPMEKTVIECIETTKKKGNCVVCVPATETVAIKNTDGSLEVPNRDNVLMVRAPQCFILKDVLEAHQKALAEGRHDFIDTSSMMNHYGYELHTVTGTAENIKITTPADYFMFKAIIEAREESAVFGF</sequence>
<protein>
    <submittedName>
        <fullName evidence="3">2-C-methyl-D-erythritol 4-phosphate cytidylyltransferase</fullName>
    </submittedName>
</protein>
<accession>A0A1H4C762</accession>
<dbReference type="AlphaFoldDB" id="A0A1H4C762"/>
<dbReference type="CDD" id="cd02516">
    <property type="entry name" value="CDP-ME_synthetase"/>
    <property type="match status" value="1"/>
</dbReference>
<keyword evidence="1 3" id="KW-0808">Transferase</keyword>
<organism evidence="3 4">
    <name type="scientific">Xylanibacter ruminicola</name>
    <name type="common">Prevotella ruminicola</name>
    <dbReference type="NCBI Taxonomy" id="839"/>
    <lineage>
        <taxon>Bacteria</taxon>
        <taxon>Pseudomonadati</taxon>
        <taxon>Bacteroidota</taxon>
        <taxon>Bacteroidia</taxon>
        <taxon>Bacteroidales</taxon>
        <taxon>Prevotellaceae</taxon>
        <taxon>Xylanibacter</taxon>
    </lineage>
</organism>
<dbReference type="OrthoDB" id="9806837at2"/>
<dbReference type="PANTHER" id="PTHR32125:SF4">
    <property type="entry name" value="2-C-METHYL-D-ERYTHRITOL 4-PHOSPHATE CYTIDYLYLTRANSFERASE, CHLOROPLASTIC"/>
    <property type="match status" value="1"/>
</dbReference>
<dbReference type="EMBL" id="FNRF01000003">
    <property type="protein sequence ID" value="SEA56275.1"/>
    <property type="molecule type" value="Genomic_DNA"/>
</dbReference>
<dbReference type="InterPro" id="IPR034683">
    <property type="entry name" value="IspD/TarI"/>
</dbReference>
<dbReference type="GO" id="GO:0050518">
    <property type="term" value="F:2-C-methyl-D-erythritol 4-phosphate cytidylyltransferase activity"/>
    <property type="evidence" value="ECO:0007669"/>
    <property type="project" value="TreeGrafter"/>
</dbReference>
<dbReference type="InterPro" id="IPR018294">
    <property type="entry name" value="ISPD_synthase_CS"/>
</dbReference>
<dbReference type="Pfam" id="PF01128">
    <property type="entry name" value="IspD"/>
    <property type="match status" value="1"/>
</dbReference>
<proteinExistence type="predicted"/>
<evidence type="ECO:0000256" key="2">
    <source>
        <dbReference type="ARBA" id="ARBA00022695"/>
    </source>
</evidence>
<gene>
    <name evidence="3" type="ORF">SAMN05216462_1808</name>
</gene>
<dbReference type="InterPro" id="IPR050088">
    <property type="entry name" value="IspD/TarI_cytidylyltransf_bact"/>
</dbReference>
<dbReference type="Gene3D" id="3.90.550.10">
    <property type="entry name" value="Spore Coat Polysaccharide Biosynthesis Protein SpsA, Chain A"/>
    <property type="match status" value="1"/>
</dbReference>
<dbReference type="PANTHER" id="PTHR32125">
    <property type="entry name" value="2-C-METHYL-D-ERYTHRITOL 4-PHOSPHATE CYTIDYLYLTRANSFERASE, CHLOROPLASTIC"/>
    <property type="match status" value="1"/>
</dbReference>
<dbReference type="InterPro" id="IPR029044">
    <property type="entry name" value="Nucleotide-diphossugar_trans"/>
</dbReference>
<dbReference type="PROSITE" id="PS01295">
    <property type="entry name" value="ISPD"/>
    <property type="match status" value="1"/>
</dbReference>
<evidence type="ECO:0000313" key="4">
    <source>
        <dbReference type="Proteomes" id="UP000182257"/>
    </source>
</evidence>
<dbReference type="GO" id="GO:0008299">
    <property type="term" value="P:isoprenoid biosynthetic process"/>
    <property type="evidence" value="ECO:0007669"/>
    <property type="project" value="InterPro"/>
</dbReference>